<dbReference type="Proteomes" id="UP000244005">
    <property type="component" value="Unassembled WGS sequence"/>
</dbReference>
<gene>
    <name evidence="2" type="ORF">MARPO_0175s0002</name>
</gene>
<accession>A0A2R6W2F5</accession>
<proteinExistence type="predicted"/>
<protein>
    <submittedName>
        <fullName evidence="2">Uncharacterized protein</fullName>
    </submittedName>
</protein>
<evidence type="ECO:0000313" key="2">
    <source>
        <dbReference type="EMBL" id="PTQ28037.1"/>
    </source>
</evidence>
<dbReference type="AlphaFoldDB" id="A0A2R6W2F5"/>
<keyword evidence="3" id="KW-1185">Reference proteome</keyword>
<reference evidence="3" key="1">
    <citation type="journal article" date="2017" name="Cell">
        <title>Insights into land plant evolution garnered from the Marchantia polymorpha genome.</title>
        <authorList>
            <person name="Bowman J.L."/>
            <person name="Kohchi T."/>
            <person name="Yamato K.T."/>
            <person name="Jenkins J."/>
            <person name="Shu S."/>
            <person name="Ishizaki K."/>
            <person name="Yamaoka S."/>
            <person name="Nishihama R."/>
            <person name="Nakamura Y."/>
            <person name="Berger F."/>
            <person name="Adam C."/>
            <person name="Aki S.S."/>
            <person name="Althoff F."/>
            <person name="Araki T."/>
            <person name="Arteaga-Vazquez M.A."/>
            <person name="Balasubrmanian S."/>
            <person name="Barry K."/>
            <person name="Bauer D."/>
            <person name="Boehm C.R."/>
            <person name="Briginshaw L."/>
            <person name="Caballero-Perez J."/>
            <person name="Catarino B."/>
            <person name="Chen F."/>
            <person name="Chiyoda S."/>
            <person name="Chovatia M."/>
            <person name="Davies K.M."/>
            <person name="Delmans M."/>
            <person name="Demura T."/>
            <person name="Dierschke T."/>
            <person name="Dolan L."/>
            <person name="Dorantes-Acosta A.E."/>
            <person name="Eklund D.M."/>
            <person name="Florent S.N."/>
            <person name="Flores-Sandoval E."/>
            <person name="Fujiyama A."/>
            <person name="Fukuzawa H."/>
            <person name="Galik B."/>
            <person name="Grimanelli D."/>
            <person name="Grimwood J."/>
            <person name="Grossniklaus U."/>
            <person name="Hamada T."/>
            <person name="Haseloff J."/>
            <person name="Hetherington A.J."/>
            <person name="Higo A."/>
            <person name="Hirakawa Y."/>
            <person name="Hundley H.N."/>
            <person name="Ikeda Y."/>
            <person name="Inoue K."/>
            <person name="Inoue S.I."/>
            <person name="Ishida S."/>
            <person name="Jia Q."/>
            <person name="Kakita M."/>
            <person name="Kanazawa T."/>
            <person name="Kawai Y."/>
            <person name="Kawashima T."/>
            <person name="Kennedy M."/>
            <person name="Kinose K."/>
            <person name="Kinoshita T."/>
            <person name="Kohara Y."/>
            <person name="Koide E."/>
            <person name="Komatsu K."/>
            <person name="Kopischke S."/>
            <person name="Kubo M."/>
            <person name="Kyozuka J."/>
            <person name="Lagercrantz U."/>
            <person name="Lin S.S."/>
            <person name="Lindquist E."/>
            <person name="Lipzen A.M."/>
            <person name="Lu C.W."/>
            <person name="De Luna E."/>
            <person name="Martienssen R.A."/>
            <person name="Minamino N."/>
            <person name="Mizutani M."/>
            <person name="Mizutani M."/>
            <person name="Mochizuki N."/>
            <person name="Monte I."/>
            <person name="Mosher R."/>
            <person name="Nagasaki H."/>
            <person name="Nakagami H."/>
            <person name="Naramoto S."/>
            <person name="Nishitani K."/>
            <person name="Ohtani M."/>
            <person name="Okamoto T."/>
            <person name="Okumura M."/>
            <person name="Phillips J."/>
            <person name="Pollak B."/>
            <person name="Reinders A."/>
            <person name="Rovekamp M."/>
            <person name="Sano R."/>
            <person name="Sawa S."/>
            <person name="Schmid M.W."/>
            <person name="Shirakawa M."/>
            <person name="Solano R."/>
            <person name="Spunde A."/>
            <person name="Suetsugu N."/>
            <person name="Sugano S."/>
            <person name="Sugiyama A."/>
            <person name="Sun R."/>
            <person name="Suzuki Y."/>
            <person name="Takenaka M."/>
            <person name="Takezawa D."/>
            <person name="Tomogane H."/>
            <person name="Tsuzuki M."/>
            <person name="Ueda T."/>
            <person name="Umeda M."/>
            <person name="Ward J.M."/>
            <person name="Watanabe Y."/>
            <person name="Yazaki K."/>
            <person name="Yokoyama R."/>
            <person name="Yoshitake Y."/>
            <person name="Yotsui I."/>
            <person name="Zachgo S."/>
            <person name="Schmutz J."/>
        </authorList>
    </citation>
    <scope>NUCLEOTIDE SEQUENCE [LARGE SCALE GENOMIC DNA]</scope>
    <source>
        <strain evidence="3">Tak-1</strain>
    </source>
</reference>
<evidence type="ECO:0000256" key="1">
    <source>
        <dbReference type="SAM" id="MobiDB-lite"/>
    </source>
</evidence>
<dbReference type="EMBL" id="KZ772844">
    <property type="protein sequence ID" value="PTQ28037.1"/>
    <property type="molecule type" value="Genomic_DNA"/>
</dbReference>
<sequence length="131" mass="14666">MCIFKNIQWSIAQLERALRDATVDLRSTSLIDSQNGSRDQKLECPGEGSGGGHRPEVHDSRMPAWIPMWRTGACAYTERVSASAQLEVAGGSCVELRNGRTRARNQLPAIVRFDSREWMKIGGQQRRPARL</sequence>
<organism evidence="2 3">
    <name type="scientific">Marchantia polymorpha</name>
    <name type="common">Common liverwort</name>
    <name type="synonym">Marchantia aquatica</name>
    <dbReference type="NCBI Taxonomy" id="3197"/>
    <lineage>
        <taxon>Eukaryota</taxon>
        <taxon>Viridiplantae</taxon>
        <taxon>Streptophyta</taxon>
        <taxon>Embryophyta</taxon>
        <taxon>Marchantiophyta</taxon>
        <taxon>Marchantiopsida</taxon>
        <taxon>Marchantiidae</taxon>
        <taxon>Marchantiales</taxon>
        <taxon>Marchantiaceae</taxon>
        <taxon>Marchantia</taxon>
    </lineage>
</organism>
<dbReference type="Gramene" id="Mp5g01390.1">
    <property type="protein sequence ID" value="Mp5g01390.1.cds"/>
    <property type="gene ID" value="Mp5g01390"/>
</dbReference>
<feature type="region of interest" description="Disordered" evidence="1">
    <location>
        <begin position="32"/>
        <end position="59"/>
    </location>
</feature>
<name>A0A2R6W2F5_MARPO</name>
<evidence type="ECO:0000313" key="3">
    <source>
        <dbReference type="Proteomes" id="UP000244005"/>
    </source>
</evidence>